<proteinExistence type="predicted"/>
<comment type="caution">
    <text evidence="1">The sequence shown here is derived from an EMBL/GenBank/DDBJ whole genome shotgun (WGS) entry which is preliminary data.</text>
</comment>
<accession>A0ABW1PIN0</accession>
<protein>
    <submittedName>
        <fullName evidence="1">Uncharacterized protein</fullName>
    </submittedName>
</protein>
<organism evidence="1 2">
    <name type="scientific">Saccharothrix lopnurensis</name>
    <dbReference type="NCBI Taxonomy" id="1670621"/>
    <lineage>
        <taxon>Bacteria</taxon>
        <taxon>Bacillati</taxon>
        <taxon>Actinomycetota</taxon>
        <taxon>Actinomycetes</taxon>
        <taxon>Pseudonocardiales</taxon>
        <taxon>Pseudonocardiaceae</taxon>
        <taxon>Saccharothrix</taxon>
    </lineage>
</organism>
<reference evidence="2" key="1">
    <citation type="journal article" date="2019" name="Int. J. Syst. Evol. Microbiol.">
        <title>The Global Catalogue of Microorganisms (GCM) 10K type strain sequencing project: providing services to taxonomists for standard genome sequencing and annotation.</title>
        <authorList>
            <consortium name="The Broad Institute Genomics Platform"/>
            <consortium name="The Broad Institute Genome Sequencing Center for Infectious Disease"/>
            <person name="Wu L."/>
            <person name="Ma J."/>
        </authorList>
    </citation>
    <scope>NUCLEOTIDE SEQUENCE [LARGE SCALE GENOMIC DNA]</scope>
    <source>
        <strain evidence="2">CGMCC 4.7246</strain>
    </source>
</reference>
<dbReference type="EMBL" id="JBHSQO010000079">
    <property type="protein sequence ID" value="MFC6094865.1"/>
    <property type="molecule type" value="Genomic_DNA"/>
</dbReference>
<gene>
    <name evidence="1" type="ORF">ACFP3R_36860</name>
</gene>
<name>A0ABW1PIN0_9PSEU</name>
<evidence type="ECO:0000313" key="1">
    <source>
        <dbReference type="EMBL" id="MFC6094865.1"/>
    </source>
</evidence>
<keyword evidence="2" id="KW-1185">Reference proteome</keyword>
<dbReference type="RefSeq" id="WP_380643528.1">
    <property type="nucleotide sequence ID" value="NZ_JBHSQO010000079.1"/>
</dbReference>
<dbReference type="Proteomes" id="UP001596220">
    <property type="component" value="Unassembled WGS sequence"/>
</dbReference>
<evidence type="ECO:0000313" key="2">
    <source>
        <dbReference type="Proteomes" id="UP001596220"/>
    </source>
</evidence>
<sequence>MMLSAMLRRLLATAWPRRRRVSDRQLRAVFDTGLAPLPAAEVEARLQRLLAGGHTSETASAPSANGAYTFDDAAAADRSRIGTGRERGERGT</sequence>